<reference evidence="2" key="2">
    <citation type="submission" date="2011-06" db="EMBL/GenBank/DDBJ databases">
        <title>The complete genome of Flexistipes sinusarabici DSM 4947.</title>
        <authorList>
            <person name="Lucas S."/>
            <person name="Han J."/>
            <person name="Lapidus A."/>
            <person name="Bruce D."/>
            <person name="Goodwin L."/>
            <person name="Pitluck S."/>
            <person name="Peters L."/>
            <person name="Kyrpides N."/>
            <person name="Mavromatis K."/>
            <person name="Ivanova N."/>
            <person name="Mikhailova N."/>
            <person name="Chertkov O."/>
            <person name="Detter J.C."/>
            <person name="Tapia R."/>
            <person name="Han C."/>
            <person name="Land M."/>
            <person name="Hauser L."/>
            <person name="Markowitz V."/>
            <person name="Cheng J.-F."/>
            <person name="Hugenholtz P."/>
            <person name="Woyke T."/>
            <person name="Wu D."/>
            <person name="Spring S."/>
            <person name="Schroeder M."/>
            <person name="Brambilla E."/>
            <person name="Klenk H.-P."/>
            <person name="Eisen J.A."/>
        </authorList>
    </citation>
    <scope>NUCLEOTIDE SEQUENCE [LARGE SCALE GENOMIC DNA]</scope>
    <source>
        <strain evidence="2">DSM 4947 / MAS 10</strain>
    </source>
</reference>
<dbReference type="HOGENOM" id="CLU_3389566_0_0_0"/>
<accession>F8E9Z0</accession>
<keyword evidence="2" id="KW-1185">Reference proteome</keyword>
<evidence type="ECO:0000313" key="2">
    <source>
        <dbReference type="Proteomes" id="UP000006621"/>
    </source>
</evidence>
<reference evidence="1 2" key="1">
    <citation type="journal article" date="2011" name="Stand. Genomic Sci.">
        <title>Genome sequence of the moderately thermophilic halophile Flexistipes sinusarabici strain (MAS10).</title>
        <authorList>
            <person name="Lapidus A."/>
            <person name="Chertkov O."/>
            <person name="Nolan M."/>
            <person name="Lucas S."/>
            <person name="Hammon N."/>
            <person name="Deshpande S."/>
            <person name="Cheng J.F."/>
            <person name="Tapia R."/>
            <person name="Han C."/>
            <person name="Goodwin L."/>
            <person name="Pitluck S."/>
            <person name="Liolios K."/>
            <person name="Pagani I."/>
            <person name="Ivanova N."/>
            <person name="Huntemann M."/>
            <person name="Mavromatis K."/>
            <person name="Mikhailova N."/>
            <person name="Pati A."/>
            <person name="Chen A."/>
            <person name="Palaniappan K."/>
            <person name="Land M."/>
            <person name="Hauser L."/>
            <person name="Brambilla E.M."/>
            <person name="Rohde M."/>
            <person name="Abt B."/>
            <person name="Spring S."/>
            <person name="Goker M."/>
            <person name="Bristow J."/>
            <person name="Eisen J.A."/>
            <person name="Markowitz V."/>
            <person name="Hugenholtz P."/>
            <person name="Kyrpides N.C."/>
            <person name="Klenk H.P."/>
            <person name="Woyke T."/>
        </authorList>
    </citation>
    <scope>NUCLEOTIDE SEQUENCE [LARGE SCALE GENOMIC DNA]</scope>
    <source>
        <strain evidence="2">DSM 4947 / MAS 10</strain>
    </source>
</reference>
<gene>
    <name evidence="1" type="ordered locus">Flexsi_1761</name>
</gene>
<proteinExistence type="predicted"/>
<dbReference type="EMBL" id="CP002858">
    <property type="protein sequence ID" value="AEI15401.1"/>
    <property type="molecule type" value="Genomic_DNA"/>
</dbReference>
<sequence>MKGKKRKLETFAQEKMKTFEVNIFYLYYYDIM</sequence>
<name>F8E9Z0_FLESM</name>
<dbReference type="STRING" id="717231.Flexsi_1761"/>
<protein>
    <submittedName>
        <fullName evidence="1">Uncharacterized protein</fullName>
    </submittedName>
</protein>
<dbReference type="AlphaFoldDB" id="F8E9Z0"/>
<dbReference type="KEGG" id="fsi:Flexsi_1761"/>
<evidence type="ECO:0000313" key="1">
    <source>
        <dbReference type="EMBL" id="AEI15401.1"/>
    </source>
</evidence>
<dbReference type="Proteomes" id="UP000006621">
    <property type="component" value="Chromosome"/>
</dbReference>
<organism evidence="1 2">
    <name type="scientific">Flexistipes sinusarabici (strain ATCC 49648 / DSM 4947 / MAS 10)</name>
    <dbReference type="NCBI Taxonomy" id="717231"/>
    <lineage>
        <taxon>Bacteria</taxon>
        <taxon>Pseudomonadati</taxon>
        <taxon>Deferribacterota</taxon>
        <taxon>Deferribacteres</taxon>
        <taxon>Deferribacterales</taxon>
        <taxon>Flexistipitaceae</taxon>
        <taxon>Flexistipes</taxon>
    </lineage>
</organism>